<reference evidence="3 4" key="1">
    <citation type="submission" date="2019-07" db="EMBL/GenBank/DDBJ databases">
        <title>Draft genome assembly of a fouling barnacle, Amphibalanus amphitrite (Darwin, 1854): The first reference genome for Thecostraca.</title>
        <authorList>
            <person name="Kim W."/>
        </authorList>
    </citation>
    <scope>NUCLEOTIDE SEQUENCE [LARGE SCALE GENOMIC DNA]</scope>
    <source>
        <strain evidence="3">SNU_AA5</strain>
        <tissue evidence="3">Soma without cirri and trophi</tissue>
    </source>
</reference>
<dbReference type="Proteomes" id="UP000440578">
    <property type="component" value="Unassembled WGS sequence"/>
</dbReference>
<protein>
    <submittedName>
        <fullName evidence="3">28S ribosomal protein S18a, mitochondrial</fullName>
    </submittedName>
</protein>
<evidence type="ECO:0000313" key="3">
    <source>
        <dbReference type="EMBL" id="KAF0303584.1"/>
    </source>
</evidence>
<dbReference type="OrthoDB" id="10054543at2759"/>
<dbReference type="GO" id="GO:0005763">
    <property type="term" value="C:mitochondrial small ribosomal subunit"/>
    <property type="evidence" value="ECO:0007669"/>
    <property type="project" value="TreeGrafter"/>
</dbReference>
<dbReference type="GO" id="GO:0032543">
    <property type="term" value="P:mitochondrial translation"/>
    <property type="evidence" value="ECO:0007669"/>
    <property type="project" value="TreeGrafter"/>
</dbReference>
<dbReference type="Pfam" id="PF01084">
    <property type="entry name" value="Ribosomal_S18"/>
    <property type="match status" value="1"/>
</dbReference>
<dbReference type="PANTHER" id="PTHR13479">
    <property type="entry name" value="30S RIBOSOMAL PROTEIN S18"/>
    <property type="match status" value="1"/>
</dbReference>
<keyword evidence="4" id="KW-1185">Reference proteome</keyword>
<dbReference type="AlphaFoldDB" id="A0A6A4WIB8"/>
<evidence type="ECO:0000256" key="2">
    <source>
        <dbReference type="ARBA" id="ARBA00023274"/>
    </source>
</evidence>
<dbReference type="EMBL" id="VIIS01000929">
    <property type="protein sequence ID" value="KAF0303584.1"/>
    <property type="molecule type" value="Genomic_DNA"/>
</dbReference>
<dbReference type="GO" id="GO:0070181">
    <property type="term" value="F:small ribosomal subunit rRNA binding"/>
    <property type="evidence" value="ECO:0007669"/>
    <property type="project" value="TreeGrafter"/>
</dbReference>
<keyword evidence="2" id="KW-0687">Ribonucleoprotein</keyword>
<dbReference type="SUPFAM" id="SSF46911">
    <property type="entry name" value="Ribosomal protein S18"/>
    <property type="match status" value="1"/>
</dbReference>
<dbReference type="PANTHER" id="PTHR13479:SF66">
    <property type="entry name" value="LARGE RIBOSOMAL SUBUNIT PROTEIN ML66"/>
    <property type="match status" value="1"/>
</dbReference>
<dbReference type="InterPro" id="IPR036870">
    <property type="entry name" value="Ribosomal_bS18_sf"/>
</dbReference>
<proteinExistence type="predicted"/>
<dbReference type="GO" id="GO:0003735">
    <property type="term" value="F:structural constituent of ribosome"/>
    <property type="evidence" value="ECO:0007669"/>
    <property type="project" value="InterPro"/>
</dbReference>
<gene>
    <name evidence="3" type="primary">Mrps18a_1</name>
    <name evidence="3" type="ORF">FJT64_024469</name>
</gene>
<name>A0A6A4WIB8_AMPAM</name>
<organism evidence="3 4">
    <name type="scientific">Amphibalanus amphitrite</name>
    <name type="common">Striped barnacle</name>
    <name type="synonym">Balanus amphitrite</name>
    <dbReference type="NCBI Taxonomy" id="1232801"/>
    <lineage>
        <taxon>Eukaryota</taxon>
        <taxon>Metazoa</taxon>
        <taxon>Ecdysozoa</taxon>
        <taxon>Arthropoda</taxon>
        <taxon>Crustacea</taxon>
        <taxon>Multicrustacea</taxon>
        <taxon>Cirripedia</taxon>
        <taxon>Thoracica</taxon>
        <taxon>Thoracicalcarea</taxon>
        <taxon>Balanomorpha</taxon>
        <taxon>Balanoidea</taxon>
        <taxon>Balanidae</taxon>
        <taxon>Amphibalaninae</taxon>
        <taxon>Amphibalanus</taxon>
    </lineage>
</organism>
<sequence>MAQHKTLCTARPALVKQIVCAEEGNVTVIQGRVMPSPRENRVVQTGGGTCACPLCQLHLDIKHTDVLILSQFLRSDGCLLPRRVSGVCRLQQRRVQQLVAMAQKAGLMPNLAPSSSKRDPRRRFGYKKFNKYYDESTIRDVQPFSSAMSAR</sequence>
<accession>A0A6A4WIB8</accession>
<comment type="caution">
    <text evidence="3">The sequence shown here is derived from an EMBL/GenBank/DDBJ whole genome shotgun (WGS) entry which is preliminary data.</text>
</comment>
<keyword evidence="1 3" id="KW-0689">Ribosomal protein</keyword>
<evidence type="ECO:0000313" key="4">
    <source>
        <dbReference type="Proteomes" id="UP000440578"/>
    </source>
</evidence>
<evidence type="ECO:0000256" key="1">
    <source>
        <dbReference type="ARBA" id="ARBA00022980"/>
    </source>
</evidence>
<dbReference type="Gene3D" id="4.10.640.10">
    <property type="entry name" value="Ribosomal protein S18"/>
    <property type="match status" value="1"/>
</dbReference>
<dbReference type="InterPro" id="IPR001648">
    <property type="entry name" value="Ribosomal_bS18"/>
</dbReference>